<dbReference type="RefSeq" id="WP_141610976.1">
    <property type="nucleotide sequence ID" value="NZ_VIGC02000020.1"/>
</dbReference>
<dbReference type="Gene3D" id="3.40.190.10">
    <property type="entry name" value="Periplasmic binding protein-like II"/>
    <property type="match status" value="1"/>
</dbReference>
<evidence type="ECO:0000313" key="5">
    <source>
        <dbReference type="EMBL" id="TQE94751.1"/>
    </source>
</evidence>
<dbReference type="PANTHER" id="PTHR30290:SF62">
    <property type="entry name" value="OLIGOPEPTIDE ABC TRANSPORTER, PERIPLASMIC OLIGOPEPTIDE-BINDING PROTEIN"/>
    <property type="match status" value="1"/>
</dbReference>
<comment type="subcellular location">
    <subcellularLocation>
        <location evidence="1">Cell membrane</location>
        <topology evidence="1">Lipid-anchor</topology>
    </subcellularLocation>
</comment>
<dbReference type="InterPro" id="IPR039424">
    <property type="entry name" value="SBP_5"/>
</dbReference>
<feature type="chain" id="PRO_5021871113" description="Solute-binding protein family 5 domain-containing protein" evidence="3">
    <location>
        <begin position="23"/>
        <end position="712"/>
    </location>
</feature>
<dbReference type="Gene3D" id="3.10.105.10">
    <property type="entry name" value="Dipeptide-binding Protein, Domain 3"/>
    <property type="match status" value="1"/>
</dbReference>
<evidence type="ECO:0000256" key="3">
    <source>
        <dbReference type="SAM" id="SignalP"/>
    </source>
</evidence>
<dbReference type="GO" id="GO:0015833">
    <property type="term" value="P:peptide transport"/>
    <property type="evidence" value="ECO:0007669"/>
    <property type="project" value="TreeGrafter"/>
</dbReference>
<feature type="region of interest" description="Disordered" evidence="2">
    <location>
        <begin position="27"/>
        <end position="77"/>
    </location>
</feature>
<protein>
    <recommendedName>
        <fullName evidence="4">Solute-binding protein family 5 domain-containing protein</fullName>
    </recommendedName>
</protein>
<gene>
    <name evidence="5" type="ORF">FKZ61_15090</name>
</gene>
<dbReference type="InterPro" id="IPR023765">
    <property type="entry name" value="SBP_5_CS"/>
</dbReference>
<dbReference type="GO" id="GO:0043190">
    <property type="term" value="C:ATP-binding cassette (ABC) transporter complex"/>
    <property type="evidence" value="ECO:0007669"/>
    <property type="project" value="InterPro"/>
</dbReference>
<feature type="compositionally biased region" description="Low complexity" evidence="2">
    <location>
        <begin position="27"/>
        <end position="43"/>
    </location>
</feature>
<dbReference type="OrthoDB" id="3720945at2"/>
<dbReference type="GO" id="GO:1904680">
    <property type="term" value="F:peptide transmembrane transporter activity"/>
    <property type="evidence" value="ECO:0007669"/>
    <property type="project" value="TreeGrafter"/>
</dbReference>
<organism evidence="5 6">
    <name type="scientific">Litorilinea aerophila</name>
    <dbReference type="NCBI Taxonomy" id="1204385"/>
    <lineage>
        <taxon>Bacteria</taxon>
        <taxon>Bacillati</taxon>
        <taxon>Chloroflexota</taxon>
        <taxon>Caldilineae</taxon>
        <taxon>Caldilineales</taxon>
        <taxon>Caldilineaceae</taxon>
        <taxon>Litorilinea</taxon>
    </lineage>
</organism>
<proteinExistence type="predicted"/>
<evidence type="ECO:0000256" key="1">
    <source>
        <dbReference type="ARBA" id="ARBA00004193"/>
    </source>
</evidence>
<dbReference type="SUPFAM" id="SSF53850">
    <property type="entry name" value="Periplasmic binding protein-like II"/>
    <property type="match status" value="1"/>
</dbReference>
<feature type="domain" description="Solute-binding protein family 5" evidence="4">
    <location>
        <begin position="178"/>
        <end position="599"/>
    </location>
</feature>
<feature type="compositionally biased region" description="Polar residues" evidence="2">
    <location>
        <begin position="44"/>
        <end position="59"/>
    </location>
</feature>
<evidence type="ECO:0000256" key="2">
    <source>
        <dbReference type="SAM" id="MobiDB-lite"/>
    </source>
</evidence>
<dbReference type="GO" id="GO:0042597">
    <property type="term" value="C:periplasmic space"/>
    <property type="evidence" value="ECO:0007669"/>
    <property type="project" value="UniProtKB-ARBA"/>
</dbReference>
<comment type="caution">
    <text evidence="5">The sequence shown here is derived from an EMBL/GenBank/DDBJ whole genome shotgun (WGS) entry which is preliminary data.</text>
</comment>
<dbReference type="CDD" id="cd08500">
    <property type="entry name" value="PBP2_NikA_DppA_OppA_like_4"/>
    <property type="match status" value="1"/>
</dbReference>
<dbReference type="Pfam" id="PF00496">
    <property type="entry name" value="SBP_bac_5"/>
    <property type="match status" value="1"/>
</dbReference>
<name>A0A540VDA1_9CHLR</name>
<evidence type="ECO:0000259" key="4">
    <source>
        <dbReference type="Pfam" id="PF00496"/>
    </source>
</evidence>
<accession>A0A540VDA1</accession>
<dbReference type="PROSITE" id="PS51257">
    <property type="entry name" value="PROKAR_LIPOPROTEIN"/>
    <property type="match status" value="1"/>
</dbReference>
<sequence length="712" mass="79864">MSIRHKSLKVLSLFLFCTLLLAACSQPASEPATGPAGEEPAASTADSGQTPSEAQSSSEAVGAPAGAGPILTDKPADAGERPVQQEIFNSPADYEAASGMAITEYHEAPQLAELVAAGELPPVAERLPKNPIVVKPEETIGKYGGQLRNNITGQNTLRSSEAGYFNYEPLTIHNPQGEIVPNVAESWEWSDDYTVLTLHLREGIKWSDGVPFTADDLLFWWEDYILNDELVPSKPTLLTRGEQLAEFTKVDDYTVQFAFAEPYALFTTYLGSWGFPRTDPTSMPKHYLSQFHPNYVEMEEIEAMMQEEGFDNWVDFFQHIRSFDNPDKPSISAWIPNEWPPQPIQTYHRNPYYWKVDTAGNQLPYIDELRTIRVADPEATLLKTIAGEFDFVRIAYLGGPANLPVLAENKESGNYRFAYANWMPNSFANIMFNFTTQDPVKRELYNDVRFRRALSVAINREEIVKLIYKGGVFPSQVAPAYGPPYHGESELFQSYAQFDPDLANQLLDEIGLTERDSEGFRLGPNGEELLLVISATTAWPVETPQVMELVKNYWAEVGIRATVKPEAGELWAARHNAGEHDISARGAHFGGGPVHPTLNSNTFALSGWQWAPDWALWLDTNGAQGVEPPDDVKRLRQLREQILGEPDEAKRNELMQEVFRIHMDNLWSIGIVVDDPKFGQLTVVNNRLRNVPTWSISGEWYPHIPASWFINE</sequence>
<dbReference type="EMBL" id="VIGC01000020">
    <property type="protein sequence ID" value="TQE94751.1"/>
    <property type="molecule type" value="Genomic_DNA"/>
</dbReference>
<dbReference type="InParanoid" id="A0A540VDA1"/>
<dbReference type="PROSITE" id="PS01040">
    <property type="entry name" value="SBP_BACTERIAL_5"/>
    <property type="match status" value="1"/>
</dbReference>
<evidence type="ECO:0000313" key="6">
    <source>
        <dbReference type="Proteomes" id="UP000317371"/>
    </source>
</evidence>
<feature type="signal peptide" evidence="3">
    <location>
        <begin position="1"/>
        <end position="22"/>
    </location>
</feature>
<keyword evidence="6" id="KW-1185">Reference proteome</keyword>
<dbReference type="Proteomes" id="UP000317371">
    <property type="component" value="Unassembled WGS sequence"/>
</dbReference>
<dbReference type="PANTHER" id="PTHR30290">
    <property type="entry name" value="PERIPLASMIC BINDING COMPONENT OF ABC TRANSPORTER"/>
    <property type="match status" value="1"/>
</dbReference>
<keyword evidence="3" id="KW-0732">Signal</keyword>
<dbReference type="InterPro" id="IPR000914">
    <property type="entry name" value="SBP_5_dom"/>
</dbReference>
<reference evidence="5 6" key="1">
    <citation type="submission" date="2019-06" db="EMBL/GenBank/DDBJ databases">
        <title>Genome sequence of Litorilinea aerophila BAA-2444.</title>
        <authorList>
            <person name="Maclea K.S."/>
            <person name="Maurais E.G."/>
            <person name="Iannazzi L.C."/>
        </authorList>
    </citation>
    <scope>NUCLEOTIDE SEQUENCE [LARGE SCALE GENOMIC DNA]</scope>
    <source>
        <strain evidence="5 6">ATCC BAA-2444</strain>
    </source>
</reference>
<dbReference type="AlphaFoldDB" id="A0A540VDA1"/>